<proteinExistence type="inferred from homology"/>
<keyword evidence="1" id="KW-0067">ATP-binding</keyword>
<dbReference type="PaxDb" id="3880-AES62934"/>
<comment type="similarity">
    <text evidence="1">Belongs to the helicase family.</text>
</comment>
<reference evidence="4" key="3">
    <citation type="submission" date="2015-04" db="UniProtKB">
        <authorList>
            <consortium name="EnsemblPlants"/>
        </authorList>
    </citation>
    <scope>IDENTIFICATION</scope>
    <source>
        <strain evidence="4">cv. Jemalong A17</strain>
    </source>
</reference>
<feature type="domain" description="DNA helicase Pif1-like DEAD-box helicase" evidence="2">
    <location>
        <begin position="47"/>
        <end position="82"/>
    </location>
</feature>
<reference evidence="3 5" key="2">
    <citation type="journal article" date="2014" name="BMC Genomics">
        <title>An improved genome release (version Mt4.0) for the model legume Medicago truncatula.</title>
        <authorList>
            <person name="Tang H."/>
            <person name="Krishnakumar V."/>
            <person name="Bidwell S."/>
            <person name="Rosen B."/>
            <person name="Chan A."/>
            <person name="Zhou S."/>
            <person name="Gentzbittel L."/>
            <person name="Childs K.L."/>
            <person name="Yandell M."/>
            <person name="Gundlach H."/>
            <person name="Mayer K.F."/>
            <person name="Schwartz D.C."/>
            <person name="Town C.D."/>
        </authorList>
    </citation>
    <scope>GENOME REANNOTATION</scope>
    <source>
        <strain evidence="4 5">cv. Jemalong A17</strain>
    </source>
</reference>
<dbReference type="PANTHER" id="PTHR10492:SF101">
    <property type="entry name" value="ATP-DEPENDENT DNA HELICASE"/>
    <property type="match status" value="1"/>
</dbReference>
<evidence type="ECO:0000313" key="5">
    <source>
        <dbReference type="Proteomes" id="UP000002051"/>
    </source>
</evidence>
<sequence length="105" mass="12031">MYSFQIVEDDDSCNNNVSLTQIGETQLESRLIEFGVQPKLGMIWLITSKTKLIIWDEAPLMHKHCFETLDCSLRDILRSQNDGIQISHSLERLSYLAVISDKSSK</sequence>
<dbReference type="EMBL" id="CM001217">
    <property type="protein sequence ID" value="AES62934.1"/>
    <property type="molecule type" value="Genomic_DNA"/>
</dbReference>
<evidence type="ECO:0000313" key="3">
    <source>
        <dbReference type="EMBL" id="AES62934.1"/>
    </source>
</evidence>
<accession>G7IDC8</accession>
<dbReference type="EnsemblPlants" id="AES62934">
    <property type="protein sequence ID" value="AES62934"/>
    <property type="gene ID" value="MTR_1g113910"/>
</dbReference>
<keyword evidence="1" id="KW-0547">Nucleotide-binding</keyword>
<evidence type="ECO:0000313" key="4">
    <source>
        <dbReference type="EnsemblPlants" id="AES62934"/>
    </source>
</evidence>
<dbReference type="GO" id="GO:0043139">
    <property type="term" value="F:5'-3' DNA helicase activity"/>
    <property type="evidence" value="ECO:0007669"/>
    <property type="project" value="UniProtKB-EC"/>
</dbReference>
<dbReference type="HOGENOM" id="CLU_2240552_0_0_1"/>
<comment type="catalytic activity">
    <reaction evidence="1">
        <text>ATP + H2O = ADP + phosphate + H(+)</text>
        <dbReference type="Rhea" id="RHEA:13065"/>
        <dbReference type="ChEBI" id="CHEBI:15377"/>
        <dbReference type="ChEBI" id="CHEBI:15378"/>
        <dbReference type="ChEBI" id="CHEBI:30616"/>
        <dbReference type="ChEBI" id="CHEBI:43474"/>
        <dbReference type="ChEBI" id="CHEBI:456216"/>
        <dbReference type="EC" id="5.6.2.3"/>
    </reaction>
</comment>
<dbReference type="GO" id="GO:0006310">
    <property type="term" value="P:DNA recombination"/>
    <property type="evidence" value="ECO:0007669"/>
    <property type="project" value="UniProtKB-KW"/>
</dbReference>
<keyword evidence="1" id="KW-0378">Hydrolase</keyword>
<dbReference type="EC" id="5.6.2.3" evidence="1"/>
<dbReference type="AlphaFoldDB" id="G7IDC8"/>
<gene>
    <name evidence="3" type="ordered locus">MTR_1g113910</name>
</gene>
<dbReference type="GO" id="GO:0006281">
    <property type="term" value="P:DNA repair"/>
    <property type="evidence" value="ECO:0007669"/>
    <property type="project" value="UniProtKB-KW"/>
</dbReference>
<protein>
    <recommendedName>
        <fullName evidence="1">ATP-dependent DNA helicase</fullName>
        <ecNumber evidence="1">5.6.2.3</ecNumber>
    </recommendedName>
</protein>
<dbReference type="GO" id="GO:0016787">
    <property type="term" value="F:hydrolase activity"/>
    <property type="evidence" value="ECO:0007669"/>
    <property type="project" value="UniProtKB-KW"/>
</dbReference>
<evidence type="ECO:0000256" key="1">
    <source>
        <dbReference type="RuleBase" id="RU363044"/>
    </source>
</evidence>
<keyword evidence="1" id="KW-0233">DNA recombination</keyword>
<reference evidence="3 5" key="1">
    <citation type="journal article" date="2011" name="Nature">
        <title>The Medicago genome provides insight into the evolution of rhizobial symbioses.</title>
        <authorList>
            <person name="Young N.D."/>
            <person name="Debelle F."/>
            <person name="Oldroyd G.E."/>
            <person name="Geurts R."/>
            <person name="Cannon S.B."/>
            <person name="Udvardi M.K."/>
            <person name="Benedito V.A."/>
            <person name="Mayer K.F."/>
            <person name="Gouzy J."/>
            <person name="Schoof H."/>
            <person name="Van de Peer Y."/>
            <person name="Proost S."/>
            <person name="Cook D.R."/>
            <person name="Meyers B.C."/>
            <person name="Spannagl M."/>
            <person name="Cheung F."/>
            <person name="De Mita S."/>
            <person name="Krishnakumar V."/>
            <person name="Gundlach H."/>
            <person name="Zhou S."/>
            <person name="Mudge J."/>
            <person name="Bharti A.K."/>
            <person name="Murray J.D."/>
            <person name="Naoumkina M.A."/>
            <person name="Rosen B."/>
            <person name="Silverstein K.A."/>
            <person name="Tang H."/>
            <person name="Rombauts S."/>
            <person name="Zhao P.X."/>
            <person name="Zhou P."/>
            <person name="Barbe V."/>
            <person name="Bardou P."/>
            <person name="Bechner M."/>
            <person name="Bellec A."/>
            <person name="Berger A."/>
            <person name="Berges H."/>
            <person name="Bidwell S."/>
            <person name="Bisseling T."/>
            <person name="Choisne N."/>
            <person name="Couloux A."/>
            <person name="Denny R."/>
            <person name="Deshpande S."/>
            <person name="Dai X."/>
            <person name="Doyle J.J."/>
            <person name="Dudez A.M."/>
            <person name="Farmer A.D."/>
            <person name="Fouteau S."/>
            <person name="Franken C."/>
            <person name="Gibelin C."/>
            <person name="Gish J."/>
            <person name="Goldstein S."/>
            <person name="Gonzalez A.J."/>
            <person name="Green P.J."/>
            <person name="Hallab A."/>
            <person name="Hartog M."/>
            <person name="Hua A."/>
            <person name="Humphray S.J."/>
            <person name="Jeong D.H."/>
            <person name="Jing Y."/>
            <person name="Jocker A."/>
            <person name="Kenton S.M."/>
            <person name="Kim D.J."/>
            <person name="Klee K."/>
            <person name="Lai H."/>
            <person name="Lang C."/>
            <person name="Lin S."/>
            <person name="Macmil S.L."/>
            <person name="Magdelenat G."/>
            <person name="Matthews L."/>
            <person name="McCorrison J."/>
            <person name="Monaghan E.L."/>
            <person name="Mun J.H."/>
            <person name="Najar F.Z."/>
            <person name="Nicholson C."/>
            <person name="Noirot C."/>
            <person name="O'Bleness M."/>
            <person name="Paule C.R."/>
            <person name="Poulain J."/>
            <person name="Prion F."/>
            <person name="Qin B."/>
            <person name="Qu C."/>
            <person name="Retzel E.F."/>
            <person name="Riddle C."/>
            <person name="Sallet E."/>
            <person name="Samain S."/>
            <person name="Samson N."/>
            <person name="Sanders I."/>
            <person name="Saurat O."/>
            <person name="Scarpelli C."/>
            <person name="Schiex T."/>
            <person name="Segurens B."/>
            <person name="Severin A.J."/>
            <person name="Sherrier D.J."/>
            <person name="Shi R."/>
            <person name="Sims S."/>
            <person name="Singer S.R."/>
            <person name="Sinharoy S."/>
            <person name="Sterck L."/>
            <person name="Viollet A."/>
            <person name="Wang B.B."/>
            <person name="Wang K."/>
            <person name="Wang M."/>
            <person name="Wang X."/>
            <person name="Warfsmann J."/>
            <person name="Weissenbach J."/>
            <person name="White D.D."/>
            <person name="White J.D."/>
            <person name="Wiley G.B."/>
            <person name="Wincker P."/>
            <person name="Xing Y."/>
            <person name="Yang L."/>
            <person name="Yao Z."/>
            <person name="Ying F."/>
            <person name="Zhai J."/>
            <person name="Zhou L."/>
            <person name="Zuber A."/>
            <person name="Denarie J."/>
            <person name="Dixon R.A."/>
            <person name="May G.D."/>
            <person name="Schwartz D.C."/>
            <person name="Rogers J."/>
            <person name="Quetier F."/>
            <person name="Town C.D."/>
            <person name="Roe B.A."/>
        </authorList>
    </citation>
    <scope>NUCLEOTIDE SEQUENCE [LARGE SCALE GENOMIC DNA]</scope>
    <source>
        <strain evidence="3">A17</strain>
        <strain evidence="4 5">cv. Jemalong A17</strain>
    </source>
</reference>
<organism evidence="3 5">
    <name type="scientific">Medicago truncatula</name>
    <name type="common">Barrel medic</name>
    <name type="synonym">Medicago tribuloides</name>
    <dbReference type="NCBI Taxonomy" id="3880"/>
    <lineage>
        <taxon>Eukaryota</taxon>
        <taxon>Viridiplantae</taxon>
        <taxon>Streptophyta</taxon>
        <taxon>Embryophyta</taxon>
        <taxon>Tracheophyta</taxon>
        <taxon>Spermatophyta</taxon>
        <taxon>Magnoliopsida</taxon>
        <taxon>eudicotyledons</taxon>
        <taxon>Gunneridae</taxon>
        <taxon>Pentapetalae</taxon>
        <taxon>rosids</taxon>
        <taxon>fabids</taxon>
        <taxon>Fabales</taxon>
        <taxon>Fabaceae</taxon>
        <taxon>Papilionoideae</taxon>
        <taxon>50 kb inversion clade</taxon>
        <taxon>NPAAA clade</taxon>
        <taxon>Hologalegina</taxon>
        <taxon>IRL clade</taxon>
        <taxon>Trifolieae</taxon>
        <taxon>Medicago</taxon>
    </lineage>
</organism>
<keyword evidence="5" id="KW-1185">Reference proteome</keyword>
<dbReference type="Pfam" id="PF05970">
    <property type="entry name" value="PIF1"/>
    <property type="match status" value="1"/>
</dbReference>
<comment type="cofactor">
    <cofactor evidence="1">
        <name>Mg(2+)</name>
        <dbReference type="ChEBI" id="CHEBI:18420"/>
    </cofactor>
</comment>
<keyword evidence="1 3" id="KW-0347">Helicase</keyword>
<keyword evidence="1" id="KW-0227">DNA damage</keyword>
<dbReference type="InterPro" id="IPR010285">
    <property type="entry name" value="DNA_helicase_pif1-like_DEAD"/>
</dbReference>
<dbReference type="GO" id="GO:0005524">
    <property type="term" value="F:ATP binding"/>
    <property type="evidence" value="ECO:0007669"/>
    <property type="project" value="UniProtKB-KW"/>
</dbReference>
<dbReference type="Proteomes" id="UP000002051">
    <property type="component" value="Unassembled WGS sequence"/>
</dbReference>
<evidence type="ECO:0000259" key="2">
    <source>
        <dbReference type="Pfam" id="PF05970"/>
    </source>
</evidence>
<dbReference type="PANTHER" id="PTHR10492">
    <property type="match status" value="1"/>
</dbReference>
<name>G7IDC8_MEDTR</name>
<keyword evidence="1" id="KW-0234">DNA repair</keyword>
<dbReference type="GO" id="GO:0000723">
    <property type="term" value="P:telomere maintenance"/>
    <property type="evidence" value="ECO:0007669"/>
    <property type="project" value="InterPro"/>
</dbReference>